<accession>A0A8S1MA58</accession>
<gene>
    <name evidence="1" type="ORF">PSON_ATCC_30995.1.T0290021</name>
</gene>
<dbReference type="EMBL" id="CAJJDN010000029">
    <property type="protein sequence ID" value="CAD8072174.1"/>
    <property type="molecule type" value="Genomic_DNA"/>
</dbReference>
<name>A0A8S1MA58_9CILI</name>
<organism evidence="1 2">
    <name type="scientific">Paramecium sonneborni</name>
    <dbReference type="NCBI Taxonomy" id="65129"/>
    <lineage>
        <taxon>Eukaryota</taxon>
        <taxon>Sar</taxon>
        <taxon>Alveolata</taxon>
        <taxon>Ciliophora</taxon>
        <taxon>Intramacronucleata</taxon>
        <taxon>Oligohymenophorea</taxon>
        <taxon>Peniculida</taxon>
        <taxon>Parameciidae</taxon>
        <taxon>Paramecium</taxon>
    </lineage>
</organism>
<sequence>MIQQQEIRKFQDQHISYHQDVKLIFQDQHISYHQDVKLILINALHHRTMLIDVDQNASSQNIQYHQRRNYSVKASILLNLELLY</sequence>
<keyword evidence="2" id="KW-1185">Reference proteome</keyword>
<comment type="caution">
    <text evidence="1">The sequence shown here is derived from an EMBL/GenBank/DDBJ whole genome shotgun (WGS) entry which is preliminary data.</text>
</comment>
<evidence type="ECO:0000313" key="2">
    <source>
        <dbReference type="Proteomes" id="UP000692954"/>
    </source>
</evidence>
<dbReference type="Proteomes" id="UP000692954">
    <property type="component" value="Unassembled WGS sequence"/>
</dbReference>
<evidence type="ECO:0000313" key="1">
    <source>
        <dbReference type="EMBL" id="CAD8072174.1"/>
    </source>
</evidence>
<protein>
    <submittedName>
        <fullName evidence="1">Uncharacterized protein</fullName>
    </submittedName>
</protein>
<proteinExistence type="predicted"/>
<dbReference type="AlphaFoldDB" id="A0A8S1MA58"/>
<reference evidence="1" key="1">
    <citation type="submission" date="2021-01" db="EMBL/GenBank/DDBJ databases">
        <authorList>
            <consortium name="Genoscope - CEA"/>
            <person name="William W."/>
        </authorList>
    </citation>
    <scope>NUCLEOTIDE SEQUENCE</scope>
</reference>